<dbReference type="EMBL" id="CAJVAX010000017">
    <property type="protein sequence ID" value="CAG7639723.1"/>
    <property type="molecule type" value="Genomic_DNA"/>
</dbReference>
<gene>
    <name evidence="1" type="ORF">SBRY_30357</name>
</gene>
<proteinExistence type="predicted"/>
<comment type="caution">
    <text evidence="1">The sequence shown here is derived from an EMBL/GenBank/DDBJ whole genome shotgun (WGS) entry which is preliminary data.</text>
</comment>
<dbReference type="Proteomes" id="UP001153328">
    <property type="component" value="Unassembled WGS sequence"/>
</dbReference>
<sequence length="66" mass="6926">MASTIIPPGPAVHGATVLGAAPDHPRHRLGNALRAVRVFAVTVVDVVILGSEKITDRDHAPVVTER</sequence>
<accession>A0A9W4H0X7</accession>
<evidence type="ECO:0000313" key="2">
    <source>
        <dbReference type="Proteomes" id="UP001153328"/>
    </source>
</evidence>
<name>A0A9W4H0X7_9ACTN</name>
<protein>
    <submittedName>
        <fullName evidence="1">Uncharacterized protein</fullName>
    </submittedName>
</protein>
<dbReference type="RefSeq" id="WP_205047933.1">
    <property type="nucleotide sequence ID" value="NZ_CAJVAX010000017.1"/>
</dbReference>
<keyword evidence="2" id="KW-1185">Reference proteome</keyword>
<dbReference type="AlphaFoldDB" id="A0A9W4H0X7"/>
<reference evidence="1" key="1">
    <citation type="submission" date="2021-06" db="EMBL/GenBank/DDBJ databases">
        <authorList>
            <person name="Arsene-Ploetze F."/>
        </authorList>
    </citation>
    <scope>NUCLEOTIDE SEQUENCE</scope>
    <source>
        <strain evidence="1">SBRY1</strain>
    </source>
</reference>
<organism evidence="1 2">
    <name type="scientific">Actinacidiphila bryophytorum</name>
    <dbReference type="NCBI Taxonomy" id="1436133"/>
    <lineage>
        <taxon>Bacteria</taxon>
        <taxon>Bacillati</taxon>
        <taxon>Actinomycetota</taxon>
        <taxon>Actinomycetes</taxon>
        <taxon>Kitasatosporales</taxon>
        <taxon>Streptomycetaceae</taxon>
        <taxon>Actinacidiphila</taxon>
    </lineage>
</organism>
<evidence type="ECO:0000313" key="1">
    <source>
        <dbReference type="EMBL" id="CAG7639723.1"/>
    </source>
</evidence>